<reference evidence="2" key="1">
    <citation type="journal article" date="2019" name="Front. Microbiol.">
        <title>Pandoravirus Celtis Illustrates the Microevolution Processes at Work in the Giant Pandoraviridae Genomes.</title>
        <authorList>
            <person name="Legendre M."/>
            <person name="Alempic J.M."/>
            <person name="Philippe N."/>
            <person name="Lartigue A."/>
            <person name="Jeudy S."/>
            <person name="Poirot O."/>
            <person name="Ta N.T."/>
            <person name="Nin S."/>
            <person name="Coute Y."/>
            <person name="Abergel C."/>
            <person name="Claverie J.M."/>
        </authorList>
    </citation>
    <scope>NUCLEOTIDE SEQUENCE</scope>
</reference>
<feature type="transmembrane region" description="Helical" evidence="1">
    <location>
        <begin position="43"/>
        <end position="67"/>
    </location>
</feature>
<name>A0A4D6EFQ6_9VIRU</name>
<organism evidence="2 3">
    <name type="scientific">Pandoravirus celtis</name>
    <dbReference type="NCBI Taxonomy" id="2568002"/>
    <lineage>
        <taxon>Viruses</taxon>
        <taxon>Pandoravirus</taxon>
    </lineage>
</organism>
<evidence type="ECO:0000256" key="1">
    <source>
        <dbReference type="SAM" id="Phobius"/>
    </source>
</evidence>
<dbReference type="PROSITE" id="PS51257">
    <property type="entry name" value="PROKAR_LIPOPROTEIN"/>
    <property type="match status" value="1"/>
</dbReference>
<keyword evidence="1" id="KW-1133">Transmembrane helix</keyword>
<accession>A0A4D6EFQ6</accession>
<gene>
    <name evidence="2" type="ORF">pclt_cds_97</name>
</gene>
<evidence type="ECO:0000313" key="2">
    <source>
        <dbReference type="EMBL" id="QBZ80695.1"/>
    </source>
</evidence>
<dbReference type="EMBL" id="MK174290">
    <property type="protein sequence ID" value="QBZ80695.1"/>
    <property type="molecule type" value="Genomic_DNA"/>
</dbReference>
<proteinExistence type="predicted"/>
<keyword evidence="1" id="KW-0812">Transmembrane</keyword>
<dbReference type="Proteomes" id="UP001237152">
    <property type="component" value="Segment"/>
</dbReference>
<evidence type="ECO:0000313" key="3">
    <source>
        <dbReference type="Proteomes" id="UP001237152"/>
    </source>
</evidence>
<sequence>MRIALLVLGLVGTFGYACATNSTVNNDDAIFFKLVIPQKNATLLLCASLVATAWVLVIAWLSGILSFNHNLANLQGRIDSADESLNRILAQLNAFNVHKAATPTKTKHA</sequence>
<evidence type="ECO:0008006" key="4">
    <source>
        <dbReference type="Google" id="ProtNLM"/>
    </source>
</evidence>
<protein>
    <recommendedName>
        <fullName evidence="4">Lipopolysaccharide assembly protein A domain-containing protein</fullName>
    </recommendedName>
</protein>
<keyword evidence="1" id="KW-0472">Membrane</keyword>